<dbReference type="InterPro" id="IPR024791">
    <property type="entry name" value="Cyt_c/ubiquinol_Oxase_su3"/>
</dbReference>
<dbReference type="InterPro" id="IPR035973">
    <property type="entry name" value="Cyt_c_oxidase_su3-like_sf"/>
</dbReference>
<evidence type="ECO:0000256" key="8">
    <source>
        <dbReference type="SAM" id="Phobius"/>
    </source>
</evidence>
<feature type="transmembrane region" description="Helical" evidence="8">
    <location>
        <begin position="28"/>
        <end position="48"/>
    </location>
</feature>
<organism evidence="10 11">
    <name type="scientific">Pseudonocardia eucalypti</name>
    <dbReference type="NCBI Taxonomy" id="648755"/>
    <lineage>
        <taxon>Bacteria</taxon>
        <taxon>Bacillati</taxon>
        <taxon>Actinomycetota</taxon>
        <taxon>Actinomycetes</taxon>
        <taxon>Pseudonocardiales</taxon>
        <taxon>Pseudonocardiaceae</taxon>
        <taxon>Pseudonocardia</taxon>
    </lineage>
</organism>
<feature type="domain" description="Heme-copper oxidase subunit III family profile" evidence="9">
    <location>
        <begin position="26"/>
        <end position="204"/>
    </location>
</feature>
<evidence type="ECO:0000256" key="5">
    <source>
        <dbReference type="ARBA" id="ARBA00023136"/>
    </source>
</evidence>
<dbReference type="EMBL" id="BAABJP010000015">
    <property type="protein sequence ID" value="GAA5156585.1"/>
    <property type="molecule type" value="Genomic_DNA"/>
</dbReference>
<feature type="transmembrane region" description="Helical" evidence="8">
    <location>
        <begin position="96"/>
        <end position="114"/>
    </location>
</feature>
<dbReference type="PROSITE" id="PS50253">
    <property type="entry name" value="COX3"/>
    <property type="match status" value="1"/>
</dbReference>
<evidence type="ECO:0000256" key="4">
    <source>
        <dbReference type="ARBA" id="ARBA00022989"/>
    </source>
</evidence>
<evidence type="ECO:0000259" key="9">
    <source>
        <dbReference type="PROSITE" id="PS50253"/>
    </source>
</evidence>
<protein>
    <recommendedName>
        <fullName evidence="6">Cytochrome aa3 subunit 3</fullName>
    </recommendedName>
</protein>
<dbReference type="SUPFAM" id="SSF81452">
    <property type="entry name" value="Cytochrome c oxidase subunit III-like"/>
    <property type="match status" value="1"/>
</dbReference>
<sequence>MTTLSKNVQRPEASGKPAKHLPGEEGTWVFIFGDMMVFAVFFCTYLYYRGLEPELFNESQQQLRQIYGVVNTLLLLTSSLFVVVGIRAIRKRVAGVAPWMFSGALVCGLGFSLMKFLEYSEKLGKGLTPNTNSFFMYFYVLTGLHFFHLIIGMAVLVYLIVKSRAAETTQLTTKQFAFVEGGACFWHMVDLLWIVLFPLLYLVK</sequence>
<evidence type="ECO:0000256" key="3">
    <source>
        <dbReference type="ARBA" id="ARBA00022692"/>
    </source>
</evidence>
<comment type="similarity">
    <text evidence="2 7">Belongs to the cytochrome c oxidase subunit 3 family.</text>
</comment>
<keyword evidence="4 8" id="KW-1133">Transmembrane helix</keyword>
<dbReference type="PANTHER" id="PTHR11403:SF6">
    <property type="entry name" value="NITRIC OXIDE REDUCTASE SUBUNIT E"/>
    <property type="match status" value="1"/>
</dbReference>
<feature type="transmembrane region" description="Helical" evidence="8">
    <location>
        <begin position="68"/>
        <end position="89"/>
    </location>
</feature>
<evidence type="ECO:0000313" key="11">
    <source>
        <dbReference type="Proteomes" id="UP001428817"/>
    </source>
</evidence>
<feature type="transmembrane region" description="Helical" evidence="8">
    <location>
        <begin position="134"/>
        <end position="161"/>
    </location>
</feature>
<dbReference type="InterPro" id="IPR013833">
    <property type="entry name" value="Cyt_c_oxidase_su3_a-hlx"/>
</dbReference>
<gene>
    <name evidence="10" type="ORF">GCM10023321_32560</name>
</gene>
<keyword evidence="5 8" id="KW-0472">Membrane</keyword>
<keyword evidence="3 7" id="KW-0812">Transmembrane</keyword>
<comment type="subcellular location">
    <subcellularLocation>
        <location evidence="7">Cell membrane</location>
        <topology evidence="7">Multi-pass membrane protein</topology>
    </subcellularLocation>
    <subcellularLocation>
        <location evidence="1">Membrane</location>
        <topology evidence="1">Multi-pass membrane protein</topology>
    </subcellularLocation>
</comment>
<feature type="transmembrane region" description="Helical" evidence="8">
    <location>
        <begin position="182"/>
        <end position="203"/>
    </location>
</feature>
<evidence type="ECO:0000256" key="7">
    <source>
        <dbReference type="RuleBase" id="RU003376"/>
    </source>
</evidence>
<proteinExistence type="inferred from homology"/>
<name>A0ABP9Q4E3_9PSEU</name>
<accession>A0ABP9Q4E3</accession>
<dbReference type="Gene3D" id="1.20.120.80">
    <property type="entry name" value="Cytochrome c oxidase, subunit III, four-helix bundle"/>
    <property type="match status" value="1"/>
</dbReference>
<evidence type="ECO:0000256" key="6">
    <source>
        <dbReference type="ARBA" id="ARBA00031400"/>
    </source>
</evidence>
<reference evidence="11" key="1">
    <citation type="journal article" date="2019" name="Int. J. Syst. Evol. Microbiol.">
        <title>The Global Catalogue of Microorganisms (GCM) 10K type strain sequencing project: providing services to taxonomists for standard genome sequencing and annotation.</title>
        <authorList>
            <consortium name="The Broad Institute Genomics Platform"/>
            <consortium name="The Broad Institute Genome Sequencing Center for Infectious Disease"/>
            <person name="Wu L."/>
            <person name="Ma J."/>
        </authorList>
    </citation>
    <scope>NUCLEOTIDE SEQUENCE [LARGE SCALE GENOMIC DNA]</scope>
    <source>
        <strain evidence="11">JCM 18303</strain>
    </source>
</reference>
<dbReference type="RefSeq" id="WP_185059690.1">
    <property type="nucleotide sequence ID" value="NZ_BAABJP010000015.1"/>
</dbReference>
<keyword evidence="11" id="KW-1185">Reference proteome</keyword>
<comment type="caution">
    <text evidence="10">The sequence shown here is derived from an EMBL/GenBank/DDBJ whole genome shotgun (WGS) entry which is preliminary data.</text>
</comment>
<evidence type="ECO:0000313" key="10">
    <source>
        <dbReference type="EMBL" id="GAA5156585.1"/>
    </source>
</evidence>
<evidence type="ECO:0000256" key="2">
    <source>
        <dbReference type="ARBA" id="ARBA00010581"/>
    </source>
</evidence>
<dbReference type="PANTHER" id="PTHR11403">
    <property type="entry name" value="CYTOCHROME C OXIDASE SUBUNIT III"/>
    <property type="match status" value="1"/>
</dbReference>
<dbReference type="Pfam" id="PF00510">
    <property type="entry name" value="COX3"/>
    <property type="match status" value="1"/>
</dbReference>
<dbReference type="InterPro" id="IPR000298">
    <property type="entry name" value="Cyt_c_oxidase-like_su3"/>
</dbReference>
<evidence type="ECO:0000256" key="1">
    <source>
        <dbReference type="ARBA" id="ARBA00004141"/>
    </source>
</evidence>
<dbReference type="Proteomes" id="UP001428817">
    <property type="component" value="Unassembled WGS sequence"/>
</dbReference>